<evidence type="ECO:0000313" key="2">
    <source>
        <dbReference type="Proteomes" id="UP000312512"/>
    </source>
</evidence>
<dbReference type="EMBL" id="VDLX02000004">
    <property type="protein sequence ID" value="KAB8195310.1"/>
    <property type="molecule type" value="Genomic_DNA"/>
</dbReference>
<evidence type="ECO:0000313" key="1">
    <source>
        <dbReference type="EMBL" id="KAB8195310.1"/>
    </source>
</evidence>
<dbReference type="AlphaFoldDB" id="A0A5C4WNN8"/>
<accession>A0A5C4WNN8</accession>
<keyword evidence="2" id="KW-1185">Reference proteome</keyword>
<dbReference type="Proteomes" id="UP000312512">
    <property type="component" value="Unassembled WGS sequence"/>
</dbReference>
<proteinExistence type="predicted"/>
<sequence length="317" mass="36242">MAADALDLTMREAVSRMEKVWKIGSAVVVGGVPDQRGASYLGEGVLWCGRCEGAIEERIEDEGWYAASRFYRCSTPSCPPTSAPASEIAAELESLTRQYLAEPEVAAAWRADRLAQLDDRIALARTVLPWCCDQRRRRKLSRSLAIRERMTPGLRVLYLNKPRRELFHFGCALANLITERVMTAGASTQGRPIEQLRDAWLEWFDLYRSLDRLSRRQVRRALGGRTEVKRIDDQWERLQNRVLDLVQETDWVYTGPRTHLTDEKPLKEPWSETPEVMPRERQSLMTWALGARGRHVRLVVTLDVDSGARINVVPARD</sequence>
<gene>
    <name evidence="1" type="ORF">FH608_013195</name>
</gene>
<organism evidence="1 2">
    <name type="scientific">Nonomuraea phyllanthi</name>
    <dbReference type="NCBI Taxonomy" id="2219224"/>
    <lineage>
        <taxon>Bacteria</taxon>
        <taxon>Bacillati</taxon>
        <taxon>Actinomycetota</taxon>
        <taxon>Actinomycetes</taxon>
        <taxon>Streptosporangiales</taxon>
        <taxon>Streptosporangiaceae</taxon>
        <taxon>Nonomuraea</taxon>
    </lineage>
</organism>
<name>A0A5C4WNN8_9ACTN</name>
<reference evidence="1 2" key="1">
    <citation type="submission" date="2019-10" db="EMBL/GenBank/DDBJ databases">
        <title>Nonomuraea sp. nov., isolated from Phyllanthus amarus.</title>
        <authorList>
            <person name="Klykleung N."/>
            <person name="Tanasupawat S."/>
        </authorList>
    </citation>
    <scope>NUCLEOTIDE SEQUENCE [LARGE SCALE GENOMIC DNA]</scope>
    <source>
        <strain evidence="1 2">PA1-10</strain>
    </source>
</reference>
<dbReference type="RefSeq" id="WP_139630749.1">
    <property type="nucleotide sequence ID" value="NZ_VDLX02000004.1"/>
</dbReference>
<evidence type="ECO:0008006" key="3">
    <source>
        <dbReference type="Google" id="ProtNLM"/>
    </source>
</evidence>
<comment type="caution">
    <text evidence="1">The sequence shown here is derived from an EMBL/GenBank/DDBJ whole genome shotgun (WGS) entry which is preliminary data.</text>
</comment>
<dbReference type="OrthoDB" id="5191586at2"/>
<protein>
    <recommendedName>
        <fullName evidence="3">Recombinase zinc beta ribbon domain-containing protein</fullName>
    </recommendedName>
</protein>